<dbReference type="GO" id="GO:0019622">
    <property type="term" value="P:3-(3-hydroxy)phenylpropionate catabolic process"/>
    <property type="evidence" value="ECO:0007669"/>
    <property type="project" value="TreeGrafter"/>
</dbReference>
<dbReference type="PRINTS" id="PR00420">
    <property type="entry name" value="RNGMNOXGNASE"/>
</dbReference>
<dbReference type="Gene3D" id="3.40.30.120">
    <property type="match status" value="1"/>
</dbReference>
<dbReference type="Gene3D" id="3.50.50.60">
    <property type="entry name" value="FAD/NAD(P)-binding domain"/>
    <property type="match status" value="1"/>
</dbReference>
<dbReference type="PANTHER" id="PTHR43476">
    <property type="entry name" value="3-(3-HYDROXY-PHENYL)PROPIONATE/3-HYDROXYCINNAMIC ACID HYDROXYLASE"/>
    <property type="match status" value="1"/>
</dbReference>
<dbReference type="RefSeq" id="WP_184777726.1">
    <property type="nucleotide sequence ID" value="NZ_JACHMG010000001.1"/>
</dbReference>
<dbReference type="Proteomes" id="UP000581769">
    <property type="component" value="Unassembled WGS sequence"/>
</dbReference>
<protein>
    <submittedName>
        <fullName evidence="4">3-(3-hydroxy-phenyl)propionate hydroxylase</fullName>
        <ecNumber evidence="4">1.14.13.127</ecNumber>
    </submittedName>
</protein>
<dbReference type="EMBL" id="JACHMG010000001">
    <property type="protein sequence ID" value="MBB4683313.1"/>
    <property type="molecule type" value="Genomic_DNA"/>
</dbReference>
<evidence type="ECO:0000256" key="2">
    <source>
        <dbReference type="SAM" id="MobiDB-lite"/>
    </source>
</evidence>
<dbReference type="GO" id="GO:0008688">
    <property type="term" value="F:3-(3-hydroxyphenyl)propionate hydroxylase activity"/>
    <property type="evidence" value="ECO:0007669"/>
    <property type="project" value="UniProtKB-EC"/>
</dbReference>
<evidence type="ECO:0000259" key="3">
    <source>
        <dbReference type="Pfam" id="PF01494"/>
    </source>
</evidence>
<feature type="domain" description="FAD-binding" evidence="3">
    <location>
        <begin position="4"/>
        <end position="343"/>
    </location>
</feature>
<keyword evidence="1 4" id="KW-0560">Oxidoreductase</keyword>
<reference evidence="4 5" key="1">
    <citation type="submission" date="2020-08" db="EMBL/GenBank/DDBJ databases">
        <title>Sequencing the genomes of 1000 actinobacteria strains.</title>
        <authorList>
            <person name="Klenk H.-P."/>
        </authorList>
    </citation>
    <scope>NUCLEOTIDE SEQUENCE [LARGE SCALE GENOMIC DNA]</scope>
    <source>
        <strain evidence="4 5">DSM 45859</strain>
    </source>
</reference>
<gene>
    <name evidence="4" type="ORF">BJY18_000798</name>
</gene>
<dbReference type="Pfam" id="PF21274">
    <property type="entry name" value="Rng_hyd_C"/>
    <property type="match status" value="1"/>
</dbReference>
<dbReference type="SUPFAM" id="SSF51905">
    <property type="entry name" value="FAD/NAD(P)-binding domain"/>
    <property type="match status" value="1"/>
</dbReference>
<dbReference type="InterPro" id="IPR036188">
    <property type="entry name" value="FAD/NAD-bd_sf"/>
</dbReference>
<dbReference type="Gene3D" id="3.30.9.10">
    <property type="entry name" value="D-Amino Acid Oxidase, subunit A, domain 2"/>
    <property type="match status" value="1"/>
</dbReference>
<dbReference type="GO" id="GO:0071949">
    <property type="term" value="F:FAD binding"/>
    <property type="evidence" value="ECO:0007669"/>
    <property type="project" value="InterPro"/>
</dbReference>
<comment type="caution">
    <text evidence="4">The sequence shown here is derived from an EMBL/GenBank/DDBJ whole genome shotgun (WGS) entry which is preliminary data.</text>
</comment>
<accession>A0A840IN47</accession>
<evidence type="ECO:0000313" key="5">
    <source>
        <dbReference type="Proteomes" id="UP000581769"/>
    </source>
</evidence>
<dbReference type="AlphaFoldDB" id="A0A840IN47"/>
<keyword evidence="5" id="KW-1185">Reference proteome</keyword>
<organism evidence="4 5">
    <name type="scientific">Amycolatopsis jiangsuensis</name>
    <dbReference type="NCBI Taxonomy" id="1181879"/>
    <lineage>
        <taxon>Bacteria</taxon>
        <taxon>Bacillati</taxon>
        <taxon>Actinomycetota</taxon>
        <taxon>Actinomycetes</taxon>
        <taxon>Pseudonocardiales</taxon>
        <taxon>Pseudonocardiaceae</taxon>
        <taxon>Amycolatopsis</taxon>
    </lineage>
</organism>
<dbReference type="Pfam" id="PF01494">
    <property type="entry name" value="FAD_binding_3"/>
    <property type="match status" value="1"/>
</dbReference>
<dbReference type="InterPro" id="IPR050631">
    <property type="entry name" value="PheA/TfdB_FAD_monoxygenase"/>
</dbReference>
<evidence type="ECO:0000313" key="4">
    <source>
        <dbReference type="EMBL" id="MBB4683313.1"/>
    </source>
</evidence>
<proteinExistence type="predicted"/>
<evidence type="ECO:0000256" key="1">
    <source>
        <dbReference type="ARBA" id="ARBA00023002"/>
    </source>
</evidence>
<dbReference type="PANTHER" id="PTHR43476:SF3">
    <property type="entry name" value="FAD-BINDING MONOOXYGENASE"/>
    <property type="match status" value="1"/>
</dbReference>
<feature type="region of interest" description="Disordered" evidence="2">
    <location>
        <begin position="379"/>
        <end position="406"/>
    </location>
</feature>
<dbReference type="EC" id="1.14.13.127" evidence="4"/>
<dbReference type="InterPro" id="IPR002938">
    <property type="entry name" value="FAD-bd"/>
</dbReference>
<dbReference type="NCBIfam" id="NF004829">
    <property type="entry name" value="PRK06183.1-3"/>
    <property type="match status" value="1"/>
</dbReference>
<sequence>MTHQVLVTGAGPVGLTAAILLAQQGVSTLVLERHHDSYPLPRALHTDDEIVRILQQAGIAEEYQRRSRAASGLRLVDGSLKTVAEFRRDRLVGTHGWPEANLLDQPELERLLREAVAGHPEIELRGGQEVERFEFPADGRTAVRARVRDVDTGEASHIDAHVLLGCDGANSLTRTFLGAGMRDLRPGERWLVIDVVCEKQLDVWNGVYQICDPHRAGTFMQAGETRYRWEFQLREGETPDDVDLESLLWPWTHGAPFELIRRAEYVFRAQVADRWRKGRVFLLGDAAHLTPPFIGQGMGSGLRDAMNLAWKLALVLNEGADERLLDTYERERKPHVTRMIRNAVAVGWAMTGSTAFGAALRRRAITSASKLPGFSERVVHSSSPRVGRSPLVRRRPGDGLTGTSCPQPWISTPAGRKRLDDLLGTAFGVVHRGELDAEAALAARRLDAVVVDARDCAELLDWLGTARAAVIRPDRIVATTYPRRNSSAWLELLPSRRTQRVDARAAP</sequence>
<name>A0A840IN47_9PSEU</name>